<dbReference type="Proteomes" id="UP000194457">
    <property type="component" value="Chromosome"/>
</dbReference>
<dbReference type="KEGG" id="kma:B9H00_02445"/>
<keyword evidence="3" id="KW-1185">Reference proteome</keyword>
<feature type="region of interest" description="Disordered" evidence="1">
    <location>
        <begin position="90"/>
        <end position="109"/>
    </location>
</feature>
<dbReference type="Gene3D" id="3.10.450.160">
    <property type="entry name" value="inner membrane protein cigr"/>
    <property type="match status" value="1"/>
</dbReference>
<dbReference type="EMBL" id="CP021358">
    <property type="protein sequence ID" value="ART62071.1"/>
    <property type="molecule type" value="Genomic_DNA"/>
</dbReference>
<reference evidence="2 3" key="1">
    <citation type="submission" date="2017-05" db="EMBL/GenBank/DDBJ databases">
        <authorList>
            <person name="Song R."/>
            <person name="Chenine A.L."/>
            <person name="Ruprecht R.M."/>
        </authorList>
    </citation>
    <scope>NUCLEOTIDE SEQUENCE [LARGE SCALE GENOMIC DNA]</scope>
    <source>
        <strain evidence="2">SW32</strain>
    </source>
</reference>
<protein>
    <recommendedName>
        <fullName evidence="4">Nickel/cobalt transporter regulator</fullName>
    </recommendedName>
</protein>
<accession>A0A240UKP9</accession>
<gene>
    <name evidence="2" type="ORF">B9H00_02445</name>
</gene>
<organism evidence="2 3">
    <name type="scientific">Kushneria marisflavi</name>
    <dbReference type="NCBI Taxonomy" id="157779"/>
    <lineage>
        <taxon>Bacteria</taxon>
        <taxon>Pseudomonadati</taxon>
        <taxon>Pseudomonadota</taxon>
        <taxon>Gammaproteobacteria</taxon>
        <taxon>Oceanospirillales</taxon>
        <taxon>Halomonadaceae</taxon>
        <taxon>Kushneria</taxon>
    </lineage>
</organism>
<proteinExistence type="predicted"/>
<sequence length="203" mass="22490">MPFAPYLPSRSSDGAAFKGAAPCVCHNKKQRSITFMRITLPGISLPEGYPDSLFSWKETGMRMCPAFLTIPLSLGLVLVMLQSPAQAATQPQQGYQSSPGASVMREPQSGPKVDRRLVIRTLMAHREDFKRQTFEVVAPPLQIGDRIPENVESEQLPDAVKQALPRYEGYAWRRIGNDVVLIGIASDTFYDIFPGVLKEPETP</sequence>
<name>A0A240UKP9_9GAMM</name>
<dbReference type="AlphaFoldDB" id="A0A240UKP9"/>
<evidence type="ECO:0000313" key="3">
    <source>
        <dbReference type="Proteomes" id="UP000194457"/>
    </source>
</evidence>
<evidence type="ECO:0000256" key="1">
    <source>
        <dbReference type="SAM" id="MobiDB-lite"/>
    </source>
</evidence>
<evidence type="ECO:0008006" key="4">
    <source>
        <dbReference type="Google" id="ProtNLM"/>
    </source>
</evidence>
<evidence type="ECO:0000313" key="2">
    <source>
        <dbReference type="EMBL" id="ART62071.1"/>
    </source>
</evidence>